<evidence type="ECO:0000313" key="3">
    <source>
        <dbReference type="Proteomes" id="UP000031397"/>
    </source>
</evidence>
<dbReference type="Pfam" id="PF04326">
    <property type="entry name" value="SLFN_AlbA_2"/>
    <property type="match status" value="1"/>
</dbReference>
<sequence length="500" mass="57585">MDFTKKLPNESEYIEYKTNANSLSHDMWESISAFENTDGGIIYLGITEKKHKFYPTGIDPQKIQGILDQFWSAINNEAVSHSTIQNEDISQHKLNTGNIVIEIKVREALTDKPICVKHNFSQVFIRKGATDAKVSHSEFKTLMRDAKTDLDTAVLQNFWIEDLNEENINDYKQQITKRKKSINYNKLNTEEFLQRIGVISKDYENDGKLGITAGGLLFFGKNNAILHAFPNFQLDYYDKSDPMQDRWKERVSSIEDDLNIYSFFKIVNEKLRISTKEHFKLDNDNTRIDTSGQMQVALREGLLNTLIHADYYSDIGSKINYFPNYYEFTNPGKMLINKQDFFDTNKSKTRNPIISKLFIQIGFGERAGSGGEAIKEAASNSKLRLPDIETNLINTNLKIWKVTYASSFSNHKINKREANIIKLIQSSPALSLTHKELEEKTGYSRTIVTTNINNLKSKHIIIQEGRGRSTRYSLPRSNERIIMLMDQVKNILKKNMKNNQ</sequence>
<dbReference type="InterPro" id="IPR036388">
    <property type="entry name" value="WH-like_DNA-bd_sf"/>
</dbReference>
<proteinExistence type="predicted"/>
<gene>
    <name evidence="2" type="ORF">LfDm3_0432</name>
</gene>
<dbReference type="InterPro" id="IPR036390">
    <property type="entry name" value="WH_DNA-bd_sf"/>
</dbReference>
<dbReference type="PANTHER" id="PTHR30595:SF6">
    <property type="entry name" value="SCHLAFEN ALBA-2 DOMAIN-CONTAINING PROTEIN"/>
    <property type="match status" value="1"/>
</dbReference>
<comment type="caution">
    <text evidence="2">The sequence shown here is derived from an EMBL/GenBank/DDBJ whole genome shotgun (WGS) entry which is preliminary data.</text>
</comment>
<dbReference type="SUPFAM" id="SSF46785">
    <property type="entry name" value="Winged helix' DNA-binding domain"/>
    <property type="match status" value="1"/>
</dbReference>
<dbReference type="InterPro" id="IPR038461">
    <property type="entry name" value="Schlafen_AlbA_2_dom_sf"/>
</dbReference>
<dbReference type="EMBL" id="JOJZ01000009">
    <property type="protein sequence ID" value="KID42503.1"/>
    <property type="molecule type" value="Genomic_DNA"/>
</dbReference>
<evidence type="ECO:0000313" key="2">
    <source>
        <dbReference type="EMBL" id="KID42503.1"/>
    </source>
</evidence>
<reference evidence="2 3" key="1">
    <citation type="submission" date="2014-06" db="EMBL/GenBank/DDBJ databases">
        <title>Functional and comparative genomic analyses of the Drosophila gut microbiota identify candidate symbiosis factors.</title>
        <authorList>
            <person name="Newell P.D."/>
            <person name="Chaston J.M."/>
            <person name="Douglas A.E."/>
        </authorList>
    </citation>
    <scope>NUCLEOTIDE SEQUENCE [LARGE SCALE GENOMIC DNA]</scope>
    <source>
        <strain evidence="2 3">DmCS_002</strain>
    </source>
</reference>
<dbReference type="Gene3D" id="3.30.565.60">
    <property type="match status" value="1"/>
</dbReference>
<dbReference type="PANTHER" id="PTHR30595">
    <property type="entry name" value="GLPR-RELATED TRANSCRIPTIONAL REPRESSOR"/>
    <property type="match status" value="1"/>
</dbReference>
<dbReference type="Pfam" id="PF13749">
    <property type="entry name" value="HATPase_c_4"/>
    <property type="match status" value="1"/>
</dbReference>
<dbReference type="Gene3D" id="3.30.950.30">
    <property type="entry name" value="Schlafen, AAA domain"/>
    <property type="match status" value="1"/>
</dbReference>
<evidence type="ECO:0000259" key="1">
    <source>
        <dbReference type="Pfam" id="PF04326"/>
    </source>
</evidence>
<dbReference type="InterPro" id="IPR007421">
    <property type="entry name" value="Schlafen_AlbA_2_dom"/>
</dbReference>
<dbReference type="Gene3D" id="1.10.10.10">
    <property type="entry name" value="Winged helix-like DNA-binding domain superfamily/Winged helix DNA-binding domain"/>
    <property type="match status" value="1"/>
</dbReference>
<dbReference type="InterPro" id="IPR038475">
    <property type="entry name" value="RecG_C_sf"/>
</dbReference>
<keyword evidence="3" id="KW-1185">Reference proteome</keyword>
<feature type="domain" description="Schlafen AlbA-2" evidence="1">
    <location>
        <begin position="10"/>
        <end position="133"/>
    </location>
</feature>
<accession>A0A0C1Q3P4</accession>
<dbReference type="PATRIC" id="fig|1614.7.peg.422"/>
<dbReference type="AlphaFoldDB" id="A0A0C1Q3P4"/>
<dbReference type="Proteomes" id="UP000031397">
    <property type="component" value="Unassembled WGS sequence"/>
</dbReference>
<protein>
    <recommendedName>
        <fullName evidence="1">Schlafen AlbA-2 domain-containing protein</fullName>
    </recommendedName>
</protein>
<name>A0A0C1Q3P4_9LACO</name>
<organism evidence="2 3">
    <name type="scientific">Fructilactobacillus fructivorans</name>
    <dbReference type="NCBI Taxonomy" id="1614"/>
    <lineage>
        <taxon>Bacteria</taxon>
        <taxon>Bacillati</taxon>
        <taxon>Bacillota</taxon>
        <taxon>Bacilli</taxon>
        <taxon>Lactobacillales</taxon>
        <taxon>Lactobacillaceae</taxon>
        <taxon>Fructilactobacillus</taxon>
    </lineage>
</organism>